<reference evidence="3 4" key="1">
    <citation type="submission" date="2019-02" db="EMBL/GenBank/DDBJ databases">
        <authorList>
            <person name="Goldberg S.R."/>
            <person name="Haltli B.A."/>
            <person name="Correa H."/>
            <person name="Russell K.G."/>
        </authorList>
    </citation>
    <scope>NUCLEOTIDE SEQUENCE [LARGE SCALE GENOMIC DNA]</scope>
    <source>
        <strain evidence="3 4">JCM 16186</strain>
    </source>
</reference>
<evidence type="ECO:0000256" key="1">
    <source>
        <dbReference type="SAM" id="Phobius"/>
    </source>
</evidence>
<evidence type="ECO:0000313" key="3">
    <source>
        <dbReference type="EMBL" id="MTI25853.1"/>
    </source>
</evidence>
<keyword evidence="1" id="KW-0812">Transmembrane</keyword>
<dbReference type="InterPro" id="IPR036465">
    <property type="entry name" value="vWFA_dom_sf"/>
</dbReference>
<keyword evidence="1" id="KW-1133">Transmembrane helix</keyword>
<name>A0ABW9RNZ0_9BACT</name>
<dbReference type="EMBL" id="SMLW01000546">
    <property type="protein sequence ID" value="MTI25853.1"/>
    <property type="molecule type" value="Genomic_DNA"/>
</dbReference>
<feature type="transmembrane region" description="Helical" evidence="1">
    <location>
        <begin position="12"/>
        <end position="33"/>
    </location>
</feature>
<dbReference type="PANTHER" id="PTHR33608:SF3">
    <property type="entry name" value="SLR2013 PROTEIN"/>
    <property type="match status" value="1"/>
</dbReference>
<evidence type="ECO:0000313" key="4">
    <source>
        <dbReference type="Proteomes" id="UP000798808"/>
    </source>
</evidence>
<dbReference type="SUPFAM" id="SSF53300">
    <property type="entry name" value="vWA-like"/>
    <property type="match status" value="1"/>
</dbReference>
<keyword evidence="1" id="KW-0472">Membrane</keyword>
<proteinExistence type="predicted"/>
<dbReference type="InterPro" id="IPR002881">
    <property type="entry name" value="DUF58"/>
</dbReference>
<gene>
    <name evidence="3" type="ORF">E1163_12935</name>
</gene>
<dbReference type="RefSeq" id="WP_343033827.1">
    <property type="nucleotide sequence ID" value="NZ_BAAAFL010000017.1"/>
</dbReference>
<feature type="domain" description="DUF58" evidence="2">
    <location>
        <begin position="204"/>
        <end position="375"/>
    </location>
</feature>
<keyword evidence="4" id="KW-1185">Reference proteome</keyword>
<organism evidence="3 4">
    <name type="scientific">Fulvivirga kasyanovii</name>
    <dbReference type="NCBI Taxonomy" id="396812"/>
    <lineage>
        <taxon>Bacteria</taxon>
        <taxon>Pseudomonadati</taxon>
        <taxon>Bacteroidota</taxon>
        <taxon>Cytophagia</taxon>
        <taxon>Cytophagales</taxon>
        <taxon>Fulvivirgaceae</taxon>
        <taxon>Fulvivirga</taxon>
    </lineage>
</organism>
<dbReference type="PANTHER" id="PTHR33608">
    <property type="entry name" value="BLL2464 PROTEIN"/>
    <property type="match status" value="1"/>
</dbReference>
<dbReference type="Pfam" id="PF01882">
    <property type="entry name" value="DUF58"/>
    <property type="match status" value="1"/>
</dbReference>
<sequence>MRNIRNLYLPTRFFLLSGGIIFLFILGFPWSIFTVIGKTALVAFVAVIIADVVMLHGKSVTFTCSRSTSRLLSLGNDNEVVLRITSMAAIPLSLQVIDELPYQLQRRDFVKYTHLEPGGKEQIIYTVRPLVRGQYNFGKVHLFVHSVIGLVQRRISFDFEENVAVYPSIIDMKKYELKAAMSVTSNFGIKKMRRIGHSYEFEQIKEYTIGDDYKSMNWKATSRANKLMVNSYTDEKAQQVYCLIDKSRYMKMPFNGLSLLDYSVNSSLVIANTSLQKQDKAGLITFSDNIGSIIKADRSRSQLKKILEALYREEESRLDANYEKMYTVLRRTLRGRSLIFLFTNFESVHSLERVLPVLRKINKLHLLVVVVFENKELINYYRAEKKTLKDIYYKTIAHKIASDREQITNELSHYGIQHIFTRPENLSINAINKYLELKSRGMI</sequence>
<accession>A0ABW9RNZ0</accession>
<comment type="caution">
    <text evidence="3">The sequence shown here is derived from an EMBL/GenBank/DDBJ whole genome shotgun (WGS) entry which is preliminary data.</text>
</comment>
<protein>
    <submittedName>
        <fullName evidence="3">DUF58 domain-containing protein</fullName>
    </submittedName>
</protein>
<evidence type="ECO:0000259" key="2">
    <source>
        <dbReference type="Pfam" id="PF01882"/>
    </source>
</evidence>
<dbReference type="Proteomes" id="UP000798808">
    <property type="component" value="Unassembled WGS sequence"/>
</dbReference>